<sequence>MSDKNLAAFNAFRRDLARIQKTFSSYTQTDFTQEVGTSTDSENDPH</sequence>
<reference evidence="2" key="1">
    <citation type="submission" date="2025-08" db="UniProtKB">
        <authorList>
            <consortium name="RefSeq"/>
        </authorList>
    </citation>
    <scope>IDENTIFICATION</scope>
    <source>
        <strain evidence="2">MV-25-SWS-2005</strain>
        <tissue evidence="2">Whole body</tissue>
    </source>
</reference>
<name>A0A0R3NV89_DROPS</name>
<dbReference type="ExpressionAtlas" id="A0A0R3NV89">
    <property type="expression patterns" value="baseline"/>
</dbReference>
<dbReference type="GeneID" id="6902739"/>
<gene>
    <name evidence="2" type="primary">LOC6902739</name>
</gene>
<evidence type="ECO:0000313" key="2">
    <source>
        <dbReference type="RefSeq" id="XP_015036858.1"/>
    </source>
</evidence>
<dbReference type="Bgee" id="FBgn0250119">
    <property type="expression patterns" value="Expressed in male reproductive system and 1 other cell type or tissue"/>
</dbReference>
<dbReference type="Proteomes" id="UP000001819">
    <property type="component" value="Chromosome 4"/>
</dbReference>
<keyword evidence="1" id="KW-1185">Reference proteome</keyword>
<dbReference type="AlphaFoldDB" id="A0A0R3NV89"/>
<evidence type="ECO:0000313" key="1">
    <source>
        <dbReference type="Proteomes" id="UP000001819"/>
    </source>
</evidence>
<dbReference type="KEGG" id="dpo:6902739"/>
<accession>A0A6I8V9Y7</accession>
<accession>A0A0R3NV89</accession>
<dbReference type="RefSeq" id="XP_015036858.1">
    <property type="nucleotide sequence ID" value="XM_015181372.2"/>
</dbReference>
<dbReference type="InParanoid" id="A0A0R3NV89"/>
<protein>
    <submittedName>
        <fullName evidence="2">Uncharacterized protein</fullName>
    </submittedName>
</protein>
<organism evidence="1 2">
    <name type="scientific">Drosophila pseudoobscura pseudoobscura</name>
    <name type="common">Fruit fly</name>
    <dbReference type="NCBI Taxonomy" id="46245"/>
    <lineage>
        <taxon>Eukaryota</taxon>
        <taxon>Metazoa</taxon>
        <taxon>Ecdysozoa</taxon>
        <taxon>Arthropoda</taxon>
        <taxon>Hexapoda</taxon>
        <taxon>Insecta</taxon>
        <taxon>Pterygota</taxon>
        <taxon>Neoptera</taxon>
        <taxon>Endopterygota</taxon>
        <taxon>Diptera</taxon>
        <taxon>Brachycera</taxon>
        <taxon>Muscomorpha</taxon>
        <taxon>Ephydroidea</taxon>
        <taxon>Drosophilidae</taxon>
        <taxon>Drosophila</taxon>
        <taxon>Sophophora</taxon>
    </lineage>
</organism>
<proteinExistence type="predicted"/>